<keyword evidence="2" id="KW-1185">Reference proteome</keyword>
<dbReference type="EMBL" id="JMIH01000011">
    <property type="protein sequence ID" value="KEO75463.1"/>
    <property type="molecule type" value="Genomic_DNA"/>
</dbReference>
<evidence type="ECO:0000313" key="1">
    <source>
        <dbReference type="EMBL" id="KEO75463.1"/>
    </source>
</evidence>
<dbReference type="AlphaFoldDB" id="A0A074L6K5"/>
<proteinExistence type="predicted"/>
<dbReference type="Proteomes" id="UP000027821">
    <property type="component" value="Unassembled WGS sequence"/>
</dbReference>
<gene>
    <name evidence="1" type="ORF">EL17_01010</name>
</gene>
<accession>A0A074L6K5</accession>
<protein>
    <submittedName>
        <fullName evidence="1">Uncharacterized protein</fullName>
    </submittedName>
</protein>
<reference evidence="1 2" key="1">
    <citation type="submission" date="2014-04" db="EMBL/GenBank/DDBJ databases">
        <title>Characterization and application of a salt tolerant electro-active bacterium.</title>
        <authorList>
            <person name="Yang L."/>
            <person name="Wei S."/>
            <person name="Tay Q.X.M."/>
        </authorList>
    </citation>
    <scope>NUCLEOTIDE SEQUENCE [LARGE SCALE GENOMIC DNA]</scope>
    <source>
        <strain evidence="1 2">LY1</strain>
    </source>
</reference>
<name>A0A074L6K5_9BACT</name>
<sequence>MANASIREQDSKAKRALTFITPSTGSPLSGNMFVLTIPALLNYNWQAGASLRQLPALPERSGKL</sequence>
<comment type="caution">
    <text evidence="1">The sequence shown here is derived from an EMBL/GenBank/DDBJ whole genome shotgun (WGS) entry which is preliminary data.</text>
</comment>
<organism evidence="1 2">
    <name type="scientific">Anditalea andensis</name>
    <dbReference type="NCBI Taxonomy" id="1048983"/>
    <lineage>
        <taxon>Bacteria</taxon>
        <taxon>Pseudomonadati</taxon>
        <taxon>Bacteroidota</taxon>
        <taxon>Cytophagia</taxon>
        <taxon>Cytophagales</taxon>
        <taxon>Cytophagaceae</taxon>
        <taxon>Anditalea</taxon>
    </lineage>
</organism>
<evidence type="ECO:0000313" key="2">
    <source>
        <dbReference type="Proteomes" id="UP000027821"/>
    </source>
</evidence>